<dbReference type="GO" id="GO:0046653">
    <property type="term" value="P:tetrahydrofolate metabolic process"/>
    <property type="evidence" value="ECO:0007669"/>
    <property type="project" value="TreeGrafter"/>
</dbReference>
<dbReference type="GO" id="GO:0019264">
    <property type="term" value="P:glycine biosynthetic process from serine"/>
    <property type="evidence" value="ECO:0007669"/>
    <property type="project" value="TreeGrafter"/>
</dbReference>
<protein>
    <submittedName>
        <fullName evidence="2">Uncharacterized protein</fullName>
    </submittedName>
</protein>
<evidence type="ECO:0000313" key="3">
    <source>
        <dbReference type="Proteomes" id="UP001085076"/>
    </source>
</evidence>
<name>A0A9D5C7J7_9LILI</name>
<dbReference type="EMBL" id="JAGGNH010000007">
    <property type="protein sequence ID" value="KAJ0967733.1"/>
    <property type="molecule type" value="Genomic_DNA"/>
</dbReference>
<dbReference type="OrthoDB" id="10265628at2759"/>
<dbReference type="GO" id="GO:0004372">
    <property type="term" value="F:glycine hydroxymethyltransferase activity"/>
    <property type="evidence" value="ECO:0007669"/>
    <property type="project" value="UniProtKB-EC"/>
</dbReference>
<dbReference type="PANTHER" id="PTHR11680">
    <property type="entry name" value="SERINE HYDROXYMETHYLTRANSFERASE"/>
    <property type="match status" value="1"/>
</dbReference>
<dbReference type="InterPro" id="IPR049943">
    <property type="entry name" value="Ser_HO-MeTrfase-like"/>
</dbReference>
<dbReference type="GO" id="GO:0005739">
    <property type="term" value="C:mitochondrion"/>
    <property type="evidence" value="ECO:0007669"/>
    <property type="project" value="TreeGrafter"/>
</dbReference>
<sequence length="111" mass="12587">MKGGKSKAETKKAIIKYVLDRSLVFWFGSGDRRSEGFVLVFGSRLLIKKETKPKPMSLCTPAMTSKELVEKDFEQIGEFLHQAVITITMSIQKEYGKLLKDFIKGLVNNKD</sequence>
<reference evidence="2" key="1">
    <citation type="submission" date="2021-03" db="EMBL/GenBank/DDBJ databases">
        <authorList>
            <person name="Li Z."/>
            <person name="Yang C."/>
        </authorList>
    </citation>
    <scope>NUCLEOTIDE SEQUENCE</scope>
    <source>
        <strain evidence="2">Dzin_1.0</strain>
        <tissue evidence="2">Leaf</tissue>
    </source>
</reference>
<keyword evidence="3" id="KW-1185">Reference proteome</keyword>
<dbReference type="PANTHER" id="PTHR11680:SF35">
    <property type="entry name" value="SERINE HYDROXYMETHYLTRANSFERASE 1"/>
    <property type="match status" value="1"/>
</dbReference>
<evidence type="ECO:0000313" key="2">
    <source>
        <dbReference type="EMBL" id="KAJ0967733.1"/>
    </source>
</evidence>
<organism evidence="2 3">
    <name type="scientific">Dioscorea zingiberensis</name>
    <dbReference type="NCBI Taxonomy" id="325984"/>
    <lineage>
        <taxon>Eukaryota</taxon>
        <taxon>Viridiplantae</taxon>
        <taxon>Streptophyta</taxon>
        <taxon>Embryophyta</taxon>
        <taxon>Tracheophyta</taxon>
        <taxon>Spermatophyta</taxon>
        <taxon>Magnoliopsida</taxon>
        <taxon>Liliopsida</taxon>
        <taxon>Dioscoreales</taxon>
        <taxon>Dioscoreaceae</taxon>
        <taxon>Dioscorea</taxon>
    </lineage>
</organism>
<dbReference type="GO" id="GO:0030170">
    <property type="term" value="F:pyridoxal phosphate binding"/>
    <property type="evidence" value="ECO:0007669"/>
    <property type="project" value="TreeGrafter"/>
</dbReference>
<evidence type="ECO:0000256" key="1">
    <source>
        <dbReference type="ARBA" id="ARBA00001528"/>
    </source>
</evidence>
<dbReference type="Gene3D" id="3.90.1150.10">
    <property type="entry name" value="Aspartate Aminotransferase, domain 1"/>
    <property type="match status" value="1"/>
</dbReference>
<reference evidence="2" key="2">
    <citation type="journal article" date="2022" name="Hortic Res">
        <title>The genome of Dioscorea zingiberensis sheds light on the biosynthesis, origin and evolution of the medicinally important diosgenin saponins.</title>
        <authorList>
            <person name="Li Y."/>
            <person name="Tan C."/>
            <person name="Li Z."/>
            <person name="Guo J."/>
            <person name="Li S."/>
            <person name="Chen X."/>
            <person name="Wang C."/>
            <person name="Dai X."/>
            <person name="Yang H."/>
            <person name="Song W."/>
            <person name="Hou L."/>
            <person name="Xu J."/>
            <person name="Tong Z."/>
            <person name="Xu A."/>
            <person name="Yuan X."/>
            <person name="Wang W."/>
            <person name="Yang Q."/>
            <person name="Chen L."/>
            <person name="Sun Z."/>
            <person name="Wang K."/>
            <person name="Pan B."/>
            <person name="Chen J."/>
            <person name="Bao Y."/>
            <person name="Liu F."/>
            <person name="Qi X."/>
            <person name="Gang D.R."/>
            <person name="Wen J."/>
            <person name="Li J."/>
        </authorList>
    </citation>
    <scope>NUCLEOTIDE SEQUENCE</scope>
    <source>
        <strain evidence="2">Dzin_1.0</strain>
    </source>
</reference>
<dbReference type="AlphaFoldDB" id="A0A9D5C7J7"/>
<comment type="catalytic activity">
    <reaction evidence="1">
        <text>(6R)-5,10-methylene-5,6,7,8-tetrahydrofolate + glycine + H2O = (6S)-5,6,7,8-tetrahydrofolate + L-serine</text>
        <dbReference type="Rhea" id="RHEA:15481"/>
        <dbReference type="ChEBI" id="CHEBI:15377"/>
        <dbReference type="ChEBI" id="CHEBI:15636"/>
        <dbReference type="ChEBI" id="CHEBI:33384"/>
        <dbReference type="ChEBI" id="CHEBI:57305"/>
        <dbReference type="ChEBI" id="CHEBI:57453"/>
        <dbReference type="EC" id="2.1.2.1"/>
    </reaction>
</comment>
<comment type="caution">
    <text evidence="2">The sequence shown here is derived from an EMBL/GenBank/DDBJ whole genome shotgun (WGS) entry which is preliminary data.</text>
</comment>
<dbReference type="Proteomes" id="UP001085076">
    <property type="component" value="Miscellaneous, Linkage group lg07"/>
</dbReference>
<dbReference type="InterPro" id="IPR015422">
    <property type="entry name" value="PyrdxlP-dep_Trfase_small"/>
</dbReference>
<proteinExistence type="predicted"/>
<gene>
    <name evidence="2" type="ORF">J5N97_024650</name>
</gene>
<accession>A0A9D5C7J7</accession>